<name>A0A9P6CTP8_9AGAR</name>
<dbReference type="AlphaFoldDB" id="A0A9P6CTP8"/>
<comment type="caution">
    <text evidence="2">The sequence shown here is derived from an EMBL/GenBank/DDBJ whole genome shotgun (WGS) entry which is preliminary data.</text>
</comment>
<gene>
    <name evidence="2" type="ORF">BDN70DRAFT_998220</name>
</gene>
<dbReference type="PROSITE" id="PS50181">
    <property type="entry name" value="FBOX"/>
    <property type="match status" value="1"/>
</dbReference>
<keyword evidence="3" id="KW-1185">Reference proteome</keyword>
<dbReference type="Pfam" id="PF00646">
    <property type="entry name" value="F-box"/>
    <property type="match status" value="1"/>
</dbReference>
<accession>A0A9P6CTP8</accession>
<reference evidence="2" key="1">
    <citation type="submission" date="2020-11" db="EMBL/GenBank/DDBJ databases">
        <authorList>
            <consortium name="DOE Joint Genome Institute"/>
            <person name="Ahrendt S."/>
            <person name="Riley R."/>
            <person name="Andreopoulos W."/>
            <person name="Labutti K."/>
            <person name="Pangilinan J."/>
            <person name="Ruiz-Duenas F.J."/>
            <person name="Barrasa J.M."/>
            <person name="Sanchez-Garcia M."/>
            <person name="Camarero S."/>
            <person name="Miyauchi S."/>
            <person name="Serrano A."/>
            <person name="Linde D."/>
            <person name="Babiker R."/>
            <person name="Drula E."/>
            <person name="Ayuso-Fernandez I."/>
            <person name="Pacheco R."/>
            <person name="Padilla G."/>
            <person name="Ferreira P."/>
            <person name="Barriuso J."/>
            <person name="Kellner H."/>
            <person name="Castanera R."/>
            <person name="Alfaro M."/>
            <person name="Ramirez L."/>
            <person name="Pisabarro A.G."/>
            <person name="Kuo A."/>
            <person name="Tritt A."/>
            <person name="Lipzen A."/>
            <person name="He G."/>
            <person name="Yan M."/>
            <person name="Ng V."/>
            <person name="Cullen D."/>
            <person name="Martin F."/>
            <person name="Rosso M.-N."/>
            <person name="Henrissat B."/>
            <person name="Hibbett D."/>
            <person name="Martinez A.T."/>
            <person name="Grigoriev I.V."/>
        </authorList>
    </citation>
    <scope>NUCLEOTIDE SEQUENCE</scope>
    <source>
        <strain evidence="2">CIRM-BRFM 674</strain>
    </source>
</reference>
<evidence type="ECO:0000313" key="2">
    <source>
        <dbReference type="EMBL" id="KAF9472329.1"/>
    </source>
</evidence>
<proteinExistence type="predicted"/>
<evidence type="ECO:0000259" key="1">
    <source>
        <dbReference type="PROSITE" id="PS50181"/>
    </source>
</evidence>
<evidence type="ECO:0000313" key="3">
    <source>
        <dbReference type="Proteomes" id="UP000807469"/>
    </source>
</evidence>
<organism evidence="2 3">
    <name type="scientific">Pholiota conissans</name>
    <dbReference type="NCBI Taxonomy" id="109636"/>
    <lineage>
        <taxon>Eukaryota</taxon>
        <taxon>Fungi</taxon>
        <taxon>Dikarya</taxon>
        <taxon>Basidiomycota</taxon>
        <taxon>Agaricomycotina</taxon>
        <taxon>Agaricomycetes</taxon>
        <taxon>Agaricomycetidae</taxon>
        <taxon>Agaricales</taxon>
        <taxon>Agaricineae</taxon>
        <taxon>Strophariaceae</taxon>
        <taxon>Pholiota</taxon>
    </lineage>
</organism>
<protein>
    <recommendedName>
        <fullName evidence="1">F-box domain-containing protein</fullName>
    </recommendedName>
</protein>
<dbReference type="EMBL" id="MU155547">
    <property type="protein sequence ID" value="KAF9472329.1"/>
    <property type="molecule type" value="Genomic_DNA"/>
</dbReference>
<dbReference type="CDD" id="cd09917">
    <property type="entry name" value="F-box_SF"/>
    <property type="match status" value="1"/>
</dbReference>
<dbReference type="Gene3D" id="1.20.1280.50">
    <property type="match status" value="1"/>
</dbReference>
<dbReference type="InterPro" id="IPR036047">
    <property type="entry name" value="F-box-like_dom_sf"/>
</dbReference>
<dbReference type="Proteomes" id="UP000807469">
    <property type="component" value="Unassembled WGS sequence"/>
</dbReference>
<sequence>MKKVLDIPRELHIEILSNLDAVSLIQCAMTCKTFYSAYKTSSLLEYIVQLHLDGLKHTGTQITESYSECLQRLLRRRHARLSAKWTECQERGTQHFCEAYELVGGFFANTNGRNLEILDLMRASEDNTVDVTFIEGGPARFQEFSMDPSQDMVVWVVDVSPSPQTDWDDCTYHHQIY</sequence>
<feature type="domain" description="F-box" evidence="1">
    <location>
        <begin position="1"/>
        <end position="47"/>
    </location>
</feature>
<dbReference type="SUPFAM" id="SSF81383">
    <property type="entry name" value="F-box domain"/>
    <property type="match status" value="1"/>
</dbReference>
<dbReference type="OrthoDB" id="2745718at2759"/>
<dbReference type="InterPro" id="IPR001810">
    <property type="entry name" value="F-box_dom"/>
</dbReference>